<feature type="compositionally biased region" description="Low complexity" evidence="8">
    <location>
        <begin position="439"/>
        <end position="468"/>
    </location>
</feature>
<feature type="compositionally biased region" description="Polar residues" evidence="8">
    <location>
        <begin position="542"/>
        <end position="625"/>
    </location>
</feature>
<dbReference type="Pfam" id="PF13695">
    <property type="entry name" value="Zn_ribbon_3CxxC"/>
    <property type="match status" value="1"/>
</dbReference>
<feature type="compositionally biased region" description="Polar residues" evidence="8">
    <location>
        <begin position="389"/>
        <end position="400"/>
    </location>
</feature>
<evidence type="ECO:0000313" key="12">
    <source>
        <dbReference type="Proteomes" id="UP000472240"/>
    </source>
</evidence>
<dbReference type="Ensembl" id="ENSRFET00010016293.1">
    <property type="protein sequence ID" value="ENSRFEP00010014913.1"/>
    <property type="gene ID" value="ENSRFEG00010010132.1"/>
</dbReference>
<dbReference type="PANTHER" id="PTHR14402:SF8">
    <property type="entry name" value="RECEPTOR-TRANSPORTING PROTEIN 4"/>
    <property type="match status" value="1"/>
</dbReference>
<evidence type="ECO:0000256" key="9">
    <source>
        <dbReference type="SAM" id="Phobius"/>
    </source>
</evidence>
<dbReference type="PANTHER" id="PTHR14402">
    <property type="entry name" value="RECEPTOR TRANSPORTING PROTEIN"/>
    <property type="match status" value="1"/>
</dbReference>
<dbReference type="GeneID" id="117013483"/>
<dbReference type="InterPro" id="IPR027377">
    <property type="entry name" value="ZAR1/RTP1-5-like_Znf-3CxxC"/>
</dbReference>
<organism evidence="11 12">
    <name type="scientific">Rhinolophus ferrumequinum</name>
    <name type="common">Greater horseshoe bat</name>
    <dbReference type="NCBI Taxonomy" id="59479"/>
    <lineage>
        <taxon>Eukaryota</taxon>
        <taxon>Metazoa</taxon>
        <taxon>Chordata</taxon>
        <taxon>Craniata</taxon>
        <taxon>Vertebrata</taxon>
        <taxon>Euteleostomi</taxon>
        <taxon>Mammalia</taxon>
        <taxon>Eutheria</taxon>
        <taxon>Laurasiatheria</taxon>
        <taxon>Chiroptera</taxon>
        <taxon>Yinpterochiroptera</taxon>
        <taxon>Rhinolophoidea</taxon>
        <taxon>Rhinolophidae</taxon>
        <taxon>Rhinolophinae</taxon>
        <taxon>Rhinolophus</taxon>
    </lineage>
</organism>
<dbReference type="OrthoDB" id="8121437at2759"/>
<reference evidence="11" key="5">
    <citation type="submission" date="2025-09" db="UniProtKB">
        <authorList>
            <consortium name="Ensembl"/>
        </authorList>
    </citation>
    <scope>IDENTIFICATION</scope>
</reference>
<dbReference type="GO" id="GO:0051205">
    <property type="term" value="P:protein insertion into membrane"/>
    <property type="evidence" value="ECO:0007669"/>
    <property type="project" value="TreeGrafter"/>
</dbReference>
<dbReference type="CTD" id="64108"/>
<keyword evidence="7 9" id="KW-0472">Membrane</keyword>
<dbReference type="SMART" id="SM01328">
    <property type="entry name" value="zf-3CxxC"/>
    <property type="match status" value="1"/>
</dbReference>
<feature type="domain" description="3CxxC-type" evidence="10">
    <location>
        <begin position="56"/>
        <end position="167"/>
    </location>
</feature>
<keyword evidence="2 9" id="KW-0812">Transmembrane</keyword>
<dbReference type="RefSeq" id="XP_032946578.1">
    <property type="nucleotide sequence ID" value="XM_033090687.1"/>
</dbReference>
<protein>
    <recommendedName>
        <fullName evidence="10">3CxxC-type domain-containing protein</fullName>
    </recommendedName>
</protein>
<dbReference type="GeneTree" id="ENSGT00940000162610"/>
<evidence type="ECO:0000256" key="4">
    <source>
        <dbReference type="ARBA" id="ARBA00022771"/>
    </source>
</evidence>
<reference evidence="12" key="3">
    <citation type="submission" date="2018-12" db="EMBL/GenBank/DDBJ databases">
        <title>G10K-VGP greater horseshoe bat female genome, primary haplotype.</title>
        <authorList>
            <person name="Teeling E."/>
            <person name="Myers G."/>
            <person name="Vernes S."/>
            <person name="Pippel M."/>
            <person name="Winkler S."/>
            <person name="Fedrigo O."/>
            <person name="Rhie A."/>
            <person name="Koren S."/>
            <person name="Phillippy A."/>
            <person name="Lewin H."/>
            <person name="Damas J."/>
            <person name="Howe K."/>
            <person name="Mountcastle J."/>
            <person name="Jarvis E.D."/>
        </authorList>
    </citation>
    <scope>NUCLEOTIDE SEQUENCE [LARGE SCALE GENOMIC DNA]</scope>
</reference>
<keyword evidence="5" id="KW-0862">Zinc</keyword>
<dbReference type="RefSeq" id="XP_032946568.1">
    <property type="nucleotide sequence ID" value="XM_033090677.1"/>
</dbReference>
<comment type="subcellular location">
    <subcellularLocation>
        <location evidence="1">Membrane</location>
        <topology evidence="1">Single-pass membrane protein</topology>
    </subcellularLocation>
</comment>
<evidence type="ECO:0000256" key="3">
    <source>
        <dbReference type="ARBA" id="ARBA00022723"/>
    </source>
</evidence>
<keyword evidence="4" id="KW-0863">Zinc-finger</keyword>
<dbReference type="KEGG" id="rfq:117013483"/>
<dbReference type="GO" id="GO:0005737">
    <property type="term" value="C:cytoplasm"/>
    <property type="evidence" value="ECO:0007669"/>
    <property type="project" value="TreeGrafter"/>
</dbReference>
<sequence length="696" mass="76139">MDSHLQEKTVVDVGTWEQTFQELMQQVKPRARWSLKLDKNLQPDCVAQGWKQYQQKAFGSFRCSSCKRNWASAQVQILCHMHLETRKSQGQVLMRIFAQRCRKCSRSRFEKAEFSPESTMRILNNLVWRIREKYYENSRKFREMPVILEIPLEGSHDMGNCEACILGLCIKRLQNCMTEPSKSPLSYMEIGSLSPHVGDMFSQNQTRKLSAEAKETQGREYSCGHNRSGPCYATAGTQVTTAFSQPKREIGRKPTPGADQQGTGSQPIQVARSLPPGWTDLQPTQAVGPLPSGWVDSQSPLRTGPQVPRRKYSQVLRWAGQMSTQEACSQATQGTDQRSTKGTSSQATQWTGQQSTKVTSSQATQGTGQRSTEVTSSQTTQGTGQRSTKVTSSQATQGTGQRSTKVTSSQTTQGTGQRSTKGTSSQATQWTGQRSTKETSSQATQGTGQQSTKGTSSQTTQGTGQRSTEVTSSQATQGTGQRSTKVTSSQATQGTGQQSTKVTSSQTTQGTGQWSTKVTSSQATQGTSQQLTQGTGQWLTKETCSQATQESGQQSTNVTSSLATQGTSQPLTKGTSSKATQGTGQWLTKETCSQATKESGQWSTKGTSSEASQGRRQATRGTDLQFTGRADREATHGSGTFNGTQAAWRRQERYLPRGLDPDYYRPPTVMPQDNLVMWGFACVAALWAFVVSRYLR</sequence>
<dbReference type="InParanoid" id="A0A671ETI5"/>
<evidence type="ECO:0000256" key="6">
    <source>
        <dbReference type="ARBA" id="ARBA00022989"/>
    </source>
</evidence>
<feature type="compositionally biased region" description="Polar residues" evidence="8">
    <location>
        <begin position="327"/>
        <end position="368"/>
    </location>
</feature>
<evidence type="ECO:0000259" key="10">
    <source>
        <dbReference type="SMART" id="SM01328"/>
    </source>
</evidence>
<dbReference type="GO" id="GO:0006612">
    <property type="term" value="P:protein targeting to membrane"/>
    <property type="evidence" value="ECO:0007669"/>
    <property type="project" value="TreeGrafter"/>
</dbReference>
<evidence type="ECO:0000313" key="11">
    <source>
        <dbReference type="Ensembl" id="ENSRFEP00010014913.1"/>
    </source>
</evidence>
<feature type="transmembrane region" description="Helical" evidence="9">
    <location>
        <begin position="675"/>
        <end position="695"/>
    </location>
</feature>
<evidence type="ECO:0000256" key="8">
    <source>
        <dbReference type="SAM" id="MobiDB-lite"/>
    </source>
</evidence>
<proteinExistence type="predicted"/>
<feature type="compositionally biased region" description="Low complexity" evidence="8">
    <location>
        <begin position="369"/>
        <end position="388"/>
    </location>
</feature>
<keyword evidence="3" id="KW-0479">Metal-binding</keyword>
<reference evidence="11 12" key="2">
    <citation type="journal article" date="2018" name="Annu Rev Anim Biosci">
        <title>Bat Biology, Genomes, and the Bat1K Project: To Generate Chromosome-Level Genomes for All Living Bat Species.</title>
        <authorList>
            <person name="Teeling E.C."/>
            <person name="Vernes S.C."/>
            <person name="Davalos L.M."/>
            <person name="Ray D.A."/>
            <person name="Gilbert M.T.P."/>
            <person name="Myers E."/>
        </authorList>
    </citation>
    <scope>NUCLEOTIDE SEQUENCE</scope>
</reference>
<dbReference type="InterPro" id="IPR026096">
    <property type="entry name" value="R-trans_p"/>
</dbReference>
<dbReference type="RefSeq" id="XP_032946594.1">
    <property type="nucleotide sequence ID" value="XM_033090703.1"/>
</dbReference>
<evidence type="ECO:0000256" key="7">
    <source>
        <dbReference type="ARBA" id="ARBA00023136"/>
    </source>
</evidence>
<evidence type="ECO:0000256" key="5">
    <source>
        <dbReference type="ARBA" id="ARBA00022833"/>
    </source>
</evidence>
<accession>A0A671ETI5</accession>
<dbReference type="RefSeq" id="XP_032946586.1">
    <property type="nucleotide sequence ID" value="XM_033090695.1"/>
</dbReference>
<dbReference type="OMA" id="TQGTGQW"/>
<feature type="region of interest" description="Disordered" evidence="8">
    <location>
        <begin position="243"/>
        <end position="309"/>
    </location>
</feature>
<reference evidence="11 12" key="1">
    <citation type="journal article" date="2015" name="Annu Rev Anim Biosci">
        <title>The Genome 10K Project: a way forward.</title>
        <authorList>
            <person name="Koepfli K.P."/>
            <person name="Paten B."/>
            <person name="O'Brien S.J."/>
            <person name="Koepfli K.P."/>
            <person name="Paten B."/>
            <person name="Antunes A."/>
            <person name="Belov K."/>
            <person name="Bustamante C."/>
            <person name="Castoe T.A."/>
            <person name="Clawson H."/>
            <person name="Crawford A.J."/>
            <person name="Diekhans M."/>
            <person name="Distel D."/>
            <person name="Durbin R."/>
            <person name="Earl D."/>
            <person name="Fujita M.K."/>
            <person name="Gamble T."/>
            <person name="Georges A."/>
            <person name="Gemmell N."/>
            <person name="Gilbert M.T."/>
            <person name="Graves J.M."/>
            <person name="Green R.E."/>
            <person name="Hickey G."/>
            <person name="Jarvis E.D."/>
            <person name="Johnson W."/>
            <person name="Komissarov A."/>
            <person name="Korf I."/>
            <person name="Kuhn R."/>
            <person name="Larkin D.M."/>
            <person name="Lewin H."/>
            <person name="Lopez J.V."/>
            <person name="Ma J."/>
            <person name="Marques-Bonet T."/>
            <person name="Miller W."/>
            <person name="Murphy R."/>
            <person name="Pevzner P."/>
            <person name="Shapiro B."/>
            <person name="Steiner C."/>
            <person name="Tamazian G."/>
            <person name="Venkatesh B."/>
            <person name="Wang J."/>
            <person name="Wayne R."/>
            <person name="Wiley E."/>
            <person name="Yang H."/>
            <person name="Zhang G."/>
            <person name="Haussler D."/>
            <person name="Ryder O."/>
            <person name="O'Brien S.J."/>
        </authorList>
    </citation>
    <scope>NUCLEOTIDE SEQUENCE</scope>
</reference>
<dbReference type="GO" id="GO:0008270">
    <property type="term" value="F:zinc ion binding"/>
    <property type="evidence" value="ECO:0007669"/>
    <property type="project" value="UniProtKB-KW"/>
</dbReference>
<feature type="compositionally biased region" description="Low complexity" evidence="8">
    <location>
        <begin position="487"/>
        <end position="540"/>
    </location>
</feature>
<feature type="compositionally biased region" description="Low complexity" evidence="8">
    <location>
        <begin position="401"/>
        <end position="426"/>
    </location>
</feature>
<dbReference type="Proteomes" id="UP000472240">
    <property type="component" value="Chromosome 2"/>
</dbReference>
<dbReference type="GO" id="GO:0016020">
    <property type="term" value="C:membrane"/>
    <property type="evidence" value="ECO:0007669"/>
    <property type="project" value="UniProtKB-SubCell"/>
</dbReference>
<feature type="region of interest" description="Disordered" evidence="8">
    <location>
        <begin position="327"/>
        <end position="644"/>
    </location>
</feature>
<feature type="compositionally biased region" description="Polar residues" evidence="8">
    <location>
        <begin position="258"/>
        <end position="268"/>
    </location>
</feature>
<name>A0A671ETI5_RHIFE</name>
<dbReference type="GO" id="GO:0001580">
    <property type="term" value="P:detection of chemical stimulus involved in sensory perception of bitter taste"/>
    <property type="evidence" value="ECO:0007669"/>
    <property type="project" value="TreeGrafter"/>
</dbReference>
<evidence type="ECO:0000256" key="1">
    <source>
        <dbReference type="ARBA" id="ARBA00004167"/>
    </source>
</evidence>
<feature type="compositionally biased region" description="Polar residues" evidence="8">
    <location>
        <begin position="469"/>
        <end position="486"/>
    </location>
</feature>
<dbReference type="AlphaFoldDB" id="A0A671ETI5"/>
<keyword evidence="12" id="KW-1185">Reference proteome</keyword>
<reference evidence="11" key="4">
    <citation type="submission" date="2025-08" db="UniProtKB">
        <authorList>
            <consortium name="Ensembl"/>
        </authorList>
    </citation>
    <scope>IDENTIFICATION</scope>
</reference>
<dbReference type="GO" id="GO:0031849">
    <property type="term" value="F:olfactory receptor binding"/>
    <property type="evidence" value="ECO:0007669"/>
    <property type="project" value="TreeGrafter"/>
</dbReference>
<gene>
    <name evidence="11" type="primary">RTP4</name>
</gene>
<evidence type="ECO:0000256" key="2">
    <source>
        <dbReference type="ARBA" id="ARBA00022692"/>
    </source>
</evidence>
<keyword evidence="6 9" id="KW-1133">Transmembrane helix</keyword>